<keyword evidence="3" id="KW-0862">Zinc</keyword>
<feature type="compositionally biased region" description="Low complexity" evidence="5">
    <location>
        <begin position="84"/>
        <end position="104"/>
    </location>
</feature>
<evidence type="ECO:0000256" key="3">
    <source>
        <dbReference type="ARBA" id="ARBA00022833"/>
    </source>
</evidence>
<dbReference type="EMBL" id="HBFO01000828">
    <property type="protein sequence ID" value="CAD8809485.1"/>
    <property type="molecule type" value="Transcribed_RNA"/>
</dbReference>
<dbReference type="PROSITE" id="PS01360">
    <property type="entry name" value="ZF_MYND_1"/>
    <property type="match status" value="1"/>
</dbReference>
<feature type="compositionally biased region" description="Acidic residues" evidence="5">
    <location>
        <begin position="64"/>
        <end position="79"/>
    </location>
</feature>
<dbReference type="PROSITE" id="PS50865">
    <property type="entry name" value="ZF_MYND_2"/>
    <property type="match status" value="1"/>
</dbReference>
<dbReference type="SUPFAM" id="SSF144232">
    <property type="entry name" value="HIT/MYND zinc finger-like"/>
    <property type="match status" value="1"/>
</dbReference>
<evidence type="ECO:0000313" key="7">
    <source>
        <dbReference type="EMBL" id="CAD8809485.1"/>
    </source>
</evidence>
<dbReference type="InterPro" id="IPR002893">
    <property type="entry name" value="Znf_MYND"/>
</dbReference>
<feature type="domain" description="MYND-type" evidence="6">
    <location>
        <begin position="116"/>
        <end position="154"/>
    </location>
</feature>
<name>A0A7S0WK15_9CHLO</name>
<evidence type="ECO:0000256" key="1">
    <source>
        <dbReference type="ARBA" id="ARBA00022723"/>
    </source>
</evidence>
<dbReference type="InterPro" id="IPR011990">
    <property type="entry name" value="TPR-like_helical_dom_sf"/>
</dbReference>
<keyword evidence="2 4" id="KW-0863">Zinc-finger</keyword>
<sequence length="553" mass="60996">MSTTFSARLRAATATLACASAVGVLAYALALRARARRGRCDADGVKNDTGSAREHRGSPSRADDDADDGDGDDDDESLGDEALTTSLSTSPTSSRATSRRASAGSMTEIITRAATCAYCAVDTATRRCEQCRAIFYCSPKCQRTHWVEEHREVCEPHAEMDEVRAMYHVAMNALSTWDADRGYAPVVDMFSHIMSRAAQVGDKNLECEAALIIAEIEINSIRRAYTVNELEDVRGGIDSEQFERITSATLRLAYDNKDKISEARAHLAVGDYYSMAMGDHEAALEHYGLARAYAKEEDMLPIETEACRRMRWTQSIRGDIDGAAVLSEEVLRLTRAYIAEQRHIASKAQDAEASLHDSGSGSPPTVPMMLREHWYLGGYENQEVYALKEHGCALRGERRMFERALVVARYQPAAVEAFEEALTKLDKHWRRHGLDAESDAEGADIKRQLHLHLADLYDNYLASADDVIKSQHHAKAVECRHAYEDMVPGSFGADVACALCDAPLGGLSIEDEPLAMTCAWDSCAKMHHFHTRCFNTIDTDANPGVMCPACPPR</sequence>
<dbReference type="AlphaFoldDB" id="A0A7S0WK15"/>
<dbReference type="SUPFAM" id="SSF48452">
    <property type="entry name" value="TPR-like"/>
    <property type="match status" value="1"/>
</dbReference>
<dbReference type="Pfam" id="PF01753">
    <property type="entry name" value="zf-MYND"/>
    <property type="match status" value="1"/>
</dbReference>
<reference evidence="7" key="1">
    <citation type="submission" date="2021-01" db="EMBL/GenBank/DDBJ databases">
        <authorList>
            <person name="Corre E."/>
            <person name="Pelletier E."/>
            <person name="Niang G."/>
            <person name="Scheremetjew M."/>
            <person name="Finn R."/>
            <person name="Kale V."/>
            <person name="Holt S."/>
            <person name="Cochrane G."/>
            <person name="Meng A."/>
            <person name="Brown T."/>
            <person name="Cohen L."/>
        </authorList>
    </citation>
    <scope>NUCLEOTIDE SEQUENCE</scope>
    <source>
        <strain evidence="7">Clade-D-RCC1621</strain>
    </source>
</reference>
<gene>
    <name evidence="7" type="ORF">OMED0930_LOCUS578</name>
</gene>
<dbReference type="GO" id="GO:0008270">
    <property type="term" value="F:zinc ion binding"/>
    <property type="evidence" value="ECO:0007669"/>
    <property type="project" value="UniProtKB-KW"/>
</dbReference>
<dbReference type="Gene3D" id="6.10.140.2220">
    <property type="match status" value="1"/>
</dbReference>
<proteinExistence type="predicted"/>
<accession>A0A7S0WK15</accession>
<organism evidence="7">
    <name type="scientific">Ostreococcus mediterraneus</name>
    <dbReference type="NCBI Taxonomy" id="1486918"/>
    <lineage>
        <taxon>Eukaryota</taxon>
        <taxon>Viridiplantae</taxon>
        <taxon>Chlorophyta</taxon>
        <taxon>Mamiellophyceae</taxon>
        <taxon>Mamiellales</taxon>
        <taxon>Bathycoccaceae</taxon>
        <taxon>Ostreococcus</taxon>
    </lineage>
</organism>
<evidence type="ECO:0000259" key="6">
    <source>
        <dbReference type="PROSITE" id="PS50865"/>
    </source>
</evidence>
<evidence type="ECO:0000256" key="2">
    <source>
        <dbReference type="ARBA" id="ARBA00022771"/>
    </source>
</evidence>
<feature type="compositionally biased region" description="Basic and acidic residues" evidence="5">
    <location>
        <begin position="42"/>
        <end position="63"/>
    </location>
</feature>
<evidence type="ECO:0000256" key="4">
    <source>
        <dbReference type="PROSITE-ProRule" id="PRU00134"/>
    </source>
</evidence>
<protein>
    <recommendedName>
        <fullName evidence="6">MYND-type domain-containing protein</fullName>
    </recommendedName>
</protein>
<feature type="region of interest" description="Disordered" evidence="5">
    <location>
        <begin position="42"/>
        <end position="104"/>
    </location>
</feature>
<keyword evidence="1" id="KW-0479">Metal-binding</keyword>
<evidence type="ECO:0000256" key="5">
    <source>
        <dbReference type="SAM" id="MobiDB-lite"/>
    </source>
</evidence>